<evidence type="ECO:0000313" key="2">
    <source>
        <dbReference type="Proteomes" id="UP000283269"/>
    </source>
</evidence>
<dbReference type="EMBL" id="NHYD01002502">
    <property type="protein sequence ID" value="PPQ86390.1"/>
    <property type="molecule type" value="Genomic_DNA"/>
</dbReference>
<dbReference type="InterPro" id="IPR011009">
    <property type="entry name" value="Kinase-like_dom_sf"/>
</dbReference>
<dbReference type="InParanoid" id="A0A409X6M6"/>
<dbReference type="AlphaFoldDB" id="A0A409X6M6"/>
<feature type="non-terminal residue" evidence="1">
    <location>
        <position position="84"/>
    </location>
</feature>
<dbReference type="SUPFAM" id="SSF56112">
    <property type="entry name" value="Protein kinase-like (PK-like)"/>
    <property type="match status" value="1"/>
</dbReference>
<comment type="caution">
    <text evidence="1">The sequence shown here is derived from an EMBL/GenBank/DDBJ whole genome shotgun (WGS) entry which is preliminary data.</text>
</comment>
<evidence type="ECO:0008006" key="3">
    <source>
        <dbReference type="Google" id="ProtNLM"/>
    </source>
</evidence>
<proteinExistence type="predicted"/>
<evidence type="ECO:0000313" key="1">
    <source>
        <dbReference type="EMBL" id="PPQ86390.1"/>
    </source>
</evidence>
<sequence>MRGFEDISAGWNMVIVDTLDEEYKPNDKNILPANINEQIGERLVEFHQANLVHGHVRDADIVVRKDGRLGFMFINFDWSRTIGE</sequence>
<dbReference type="STRING" id="93625.A0A409X6M6"/>
<dbReference type="Proteomes" id="UP000283269">
    <property type="component" value="Unassembled WGS sequence"/>
</dbReference>
<accession>A0A409X6M6</accession>
<reference evidence="1 2" key="1">
    <citation type="journal article" date="2018" name="Evol. Lett.">
        <title>Horizontal gene cluster transfer increased hallucinogenic mushroom diversity.</title>
        <authorList>
            <person name="Reynolds H.T."/>
            <person name="Vijayakumar V."/>
            <person name="Gluck-Thaler E."/>
            <person name="Korotkin H.B."/>
            <person name="Matheny P.B."/>
            <person name="Slot J.C."/>
        </authorList>
    </citation>
    <scope>NUCLEOTIDE SEQUENCE [LARGE SCALE GENOMIC DNA]</scope>
    <source>
        <strain evidence="1 2">2631</strain>
    </source>
</reference>
<name>A0A409X6M6_PSICY</name>
<protein>
    <recommendedName>
        <fullName evidence="3">Protein kinase domain-containing protein</fullName>
    </recommendedName>
</protein>
<organism evidence="1 2">
    <name type="scientific">Psilocybe cyanescens</name>
    <dbReference type="NCBI Taxonomy" id="93625"/>
    <lineage>
        <taxon>Eukaryota</taxon>
        <taxon>Fungi</taxon>
        <taxon>Dikarya</taxon>
        <taxon>Basidiomycota</taxon>
        <taxon>Agaricomycotina</taxon>
        <taxon>Agaricomycetes</taxon>
        <taxon>Agaricomycetidae</taxon>
        <taxon>Agaricales</taxon>
        <taxon>Agaricineae</taxon>
        <taxon>Strophariaceae</taxon>
        <taxon>Psilocybe</taxon>
    </lineage>
</organism>
<dbReference type="OrthoDB" id="4062651at2759"/>
<keyword evidence="2" id="KW-1185">Reference proteome</keyword>
<gene>
    <name evidence="1" type="ORF">CVT25_003212</name>
</gene>